<proteinExistence type="inferred from homology"/>
<keyword evidence="4 8" id="KW-0812">Transmembrane</keyword>
<gene>
    <name evidence="9" type="ORF">NJB1907Z4_C15130</name>
</gene>
<dbReference type="RefSeq" id="WP_020788331.1">
    <property type="nucleotide sequence ID" value="NZ_AP026367.1"/>
</dbReference>
<name>A0A9N7LRH2_9MYCO</name>
<evidence type="ECO:0000256" key="6">
    <source>
        <dbReference type="ARBA" id="ARBA00023136"/>
    </source>
</evidence>
<evidence type="ECO:0000256" key="3">
    <source>
        <dbReference type="ARBA" id="ARBA00022475"/>
    </source>
</evidence>
<evidence type="ECO:0000256" key="1">
    <source>
        <dbReference type="ARBA" id="ARBA00004236"/>
    </source>
</evidence>
<keyword evidence="5 8" id="KW-1133">Transmembrane helix</keyword>
<feature type="compositionally biased region" description="Low complexity" evidence="7">
    <location>
        <begin position="86"/>
        <end position="96"/>
    </location>
</feature>
<feature type="region of interest" description="Disordered" evidence="7">
    <location>
        <begin position="146"/>
        <end position="216"/>
    </location>
</feature>
<keyword evidence="3" id="KW-1003">Cell membrane</keyword>
<comment type="subcellular location">
    <subcellularLocation>
        <location evidence="1">Cell membrane</location>
    </subcellularLocation>
</comment>
<dbReference type="GO" id="GO:0005886">
    <property type="term" value="C:plasma membrane"/>
    <property type="evidence" value="ECO:0007669"/>
    <property type="project" value="UniProtKB-SubCell"/>
</dbReference>
<evidence type="ECO:0000256" key="4">
    <source>
        <dbReference type="ARBA" id="ARBA00022692"/>
    </source>
</evidence>
<sequence length="328" mass="35211">MLLRRRRISSRLVDAFEAPHIGLSARTSRSRLADWFITIGSNLARHAIAALKRHRRVDTIGPISNSAHTQYDTVRDVEDYPDDESYGGYSDYGYQDSQDDQDEYPDSYADLAWPADRRWRPVAAVLGVVVALGAITTALVINSGDSATTKGKVGVPTPRTVISTTPRTTAPSAPPRTAPYPSASTSTRPDPGTSASQLPPETFTTVTPPGAAPTWPPTAVAPLPGMQPLPAEPPSAALNPRTVIYRVTGTKQLLDMVNIVYTDARGFPVTEFNVALPWTKMVVLNPGVQTESVVATSIYGRLNCAIVNAQGQLVVASTNTSIIATCTR</sequence>
<feature type="transmembrane region" description="Helical" evidence="8">
    <location>
        <begin position="122"/>
        <end position="141"/>
    </location>
</feature>
<evidence type="ECO:0000256" key="7">
    <source>
        <dbReference type="SAM" id="MobiDB-lite"/>
    </source>
</evidence>
<evidence type="ECO:0000313" key="9">
    <source>
        <dbReference type="EMBL" id="BDN81298.1"/>
    </source>
</evidence>
<feature type="compositionally biased region" description="Low complexity" evidence="7">
    <location>
        <begin position="179"/>
        <end position="189"/>
    </location>
</feature>
<dbReference type="Pfam" id="PF05423">
    <property type="entry name" value="Mycobact_memb"/>
    <property type="match status" value="1"/>
</dbReference>
<dbReference type="InterPro" id="IPR038468">
    <property type="entry name" value="MmpS_C"/>
</dbReference>
<feature type="region of interest" description="Disordered" evidence="7">
    <location>
        <begin position="71"/>
        <end position="107"/>
    </location>
</feature>
<reference evidence="9" key="1">
    <citation type="submission" date="2022-06" db="EMBL/GenBank/DDBJ databases">
        <title>Complete genome sequence of Mycobacterium pseudoshottsii NJB1907-Z4.</title>
        <authorList>
            <person name="Komine T."/>
            <person name="Fukano H."/>
            <person name="Wada S."/>
        </authorList>
    </citation>
    <scope>NUCLEOTIDE SEQUENCE</scope>
    <source>
        <strain evidence="9">NJB1907-Z4</strain>
    </source>
</reference>
<comment type="similarity">
    <text evidence="2">Belongs to the MmpS family.</text>
</comment>
<dbReference type="InterPro" id="IPR008693">
    <property type="entry name" value="MmpS"/>
</dbReference>
<keyword evidence="6 8" id="KW-0472">Membrane</keyword>
<evidence type="ECO:0008006" key="11">
    <source>
        <dbReference type="Google" id="ProtNLM"/>
    </source>
</evidence>
<dbReference type="Proteomes" id="UP001058626">
    <property type="component" value="Chromosome"/>
</dbReference>
<keyword evidence="10" id="KW-1185">Reference proteome</keyword>
<protein>
    <recommendedName>
        <fullName evidence="11">Transport accessory protein MmpS3</fullName>
    </recommendedName>
</protein>
<dbReference type="Gene3D" id="2.60.40.2880">
    <property type="entry name" value="MmpS1-5, C-terminal soluble domain"/>
    <property type="match status" value="1"/>
</dbReference>
<evidence type="ECO:0000256" key="5">
    <source>
        <dbReference type="ARBA" id="ARBA00022989"/>
    </source>
</evidence>
<evidence type="ECO:0000313" key="10">
    <source>
        <dbReference type="Proteomes" id="UP001058626"/>
    </source>
</evidence>
<evidence type="ECO:0000256" key="2">
    <source>
        <dbReference type="ARBA" id="ARBA00007531"/>
    </source>
</evidence>
<accession>A0A9N7LRH2</accession>
<dbReference type="EMBL" id="AP026367">
    <property type="protein sequence ID" value="BDN81298.1"/>
    <property type="molecule type" value="Genomic_DNA"/>
</dbReference>
<evidence type="ECO:0000256" key="8">
    <source>
        <dbReference type="SAM" id="Phobius"/>
    </source>
</evidence>
<organism evidence="9 10">
    <name type="scientific">Mycobacterium pseudoshottsii</name>
    <dbReference type="NCBI Taxonomy" id="265949"/>
    <lineage>
        <taxon>Bacteria</taxon>
        <taxon>Bacillati</taxon>
        <taxon>Actinomycetota</taxon>
        <taxon>Actinomycetes</taxon>
        <taxon>Mycobacteriales</taxon>
        <taxon>Mycobacteriaceae</taxon>
        <taxon>Mycobacterium</taxon>
        <taxon>Mycobacterium ulcerans group</taxon>
    </lineage>
</organism>
<dbReference type="AlphaFoldDB" id="A0A9N7LRH2"/>